<reference evidence="2" key="1">
    <citation type="submission" date="2021-01" db="EMBL/GenBank/DDBJ databases">
        <authorList>
            <person name="Corre E."/>
            <person name="Pelletier E."/>
            <person name="Niang G."/>
            <person name="Scheremetjew M."/>
            <person name="Finn R."/>
            <person name="Kale V."/>
            <person name="Holt S."/>
            <person name="Cochrane G."/>
            <person name="Meng A."/>
            <person name="Brown T."/>
            <person name="Cohen L."/>
        </authorList>
    </citation>
    <scope>NUCLEOTIDE SEQUENCE</scope>
    <source>
        <strain evidence="2">CCMP1510</strain>
    </source>
</reference>
<evidence type="ECO:0000256" key="1">
    <source>
        <dbReference type="SAM" id="MobiDB-lite"/>
    </source>
</evidence>
<accession>A0A7S3JW74</accession>
<sequence length="138" mass="15477">MVKTRSQKNNMQSAFWKTPEGVVRMIGFFCDVPSLLRFAIANHLLASTLELDRQQRENEERERAVESAARRRERLFGLLLATLITSAAQNDTIPLPLGFLLGFGGDALDALADDDDEDNDDNDDNDDEDDDDDGFIVD</sequence>
<feature type="region of interest" description="Disordered" evidence="1">
    <location>
        <begin position="111"/>
        <end position="138"/>
    </location>
</feature>
<proteinExistence type="predicted"/>
<dbReference type="AlphaFoldDB" id="A0A7S3JW74"/>
<organism evidence="2">
    <name type="scientific">Aureoumbra lagunensis</name>
    <dbReference type="NCBI Taxonomy" id="44058"/>
    <lineage>
        <taxon>Eukaryota</taxon>
        <taxon>Sar</taxon>
        <taxon>Stramenopiles</taxon>
        <taxon>Ochrophyta</taxon>
        <taxon>Pelagophyceae</taxon>
        <taxon>Pelagomonadales</taxon>
        <taxon>Aureoumbra</taxon>
    </lineage>
</organism>
<name>A0A7S3JW74_9STRA</name>
<evidence type="ECO:0000313" key="2">
    <source>
        <dbReference type="EMBL" id="CAE0367022.1"/>
    </source>
</evidence>
<dbReference type="EMBL" id="HBIJ01011341">
    <property type="protein sequence ID" value="CAE0367022.1"/>
    <property type="molecule type" value="Transcribed_RNA"/>
</dbReference>
<protein>
    <submittedName>
        <fullName evidence="2">Uncharacterized protein</fullName>
    </submittedName>
</protein>
<gene>
    <name evidence="2" type="ORF">ALAG00032_LOCUS7770</name>
</gene>